<dbReference type="Pfam" id="PF05861">
    <property type="entry name" value="PhnI"/>
    <property type="match status" value="1"/>
</dbReference>
<gene>
    <name evidence="1" type="ORF">CWS20_17790</name>
</gene>
<dbReference type="GO" id="GO:0019634">
    <property type="term" value="P:organic phosphonate metabolic process"/>
    <property type="evidence" value="ECO:0007669"/>
    <property type="project" value="InterPro"/>
</dbReference>
<accession>A0A2N0ZDJ2</accession>
<proteinExistence type="predicted"/>
<dbReference type="Proteomes" id="UP000233343">
    <property type="component" value="Unassembled WGS sequence"/>
</dbReference>
<protein>
    <submittedName>
        <fullName evidence="1">Carbon-phosphorus lyase</fullName>
    </submittedName>
</protein>
<name>A0A2N0ZDJ2_9BACI</name>
<dbReference type="EMBL" id="PISD01000040">
    <property type="protein sequence ID" value="PKG27580.1"/>
    <property type="molecule type" value="Genomic_DNA"/>
</dbReference>
<evidence type="ECO:0000313" key="1">
    <source>
        <dbReference type="EMBL" id="PKG27580.1"/>
    </source>
</evidence>
<organism evidence="1 2">
    <name type="scientific">Cytobacillus horneckiae</name>
    <dbReference type="NCBI Taxonomy" id="549687"/>
    <lineage>
        <taxon>Bacteria</taxon>
        <taxon>Bacillati</taxon>
        <taxon>Bacillota</taxon>
        <taxon>Bacilli</taxon>
        <taxon>Bacillales</taxon>
        <taxon>Bacillaceae</taxon>
        <taxon>Cytobacillus</taxon>
    </lineage>
</organism>
<evidence type="ECO:0000313" key="2">
    <source>
        <dbReference type="Proteomes" id="UP000233343"/>
    </source>
</evidence>
<dbReference type="GO" id="GO:0016829">
    <property type="term" value="F:lyase activity"/>
    <property type="evidence" value="ECO:0007669"/>
    <property type="project" value="UniProtKB-KW"/>
</dbReference>
<reference evidence="1 2" key="1">
    <citation type="journal article" date="2010" name="Int. J. Syst. Evol. Microbiol.">
        <title>Bacillus horneckiae sp. nov., isolated from a spacecraft-assembly clean room.</title>
        <authorList>
            <person name="Vaishampayan P."/>
            <person name="Probst A."/>
            <person name="Krishnamurthi S."/>
            <person name="Ghosh S."/>
            <person name="Osman S."/>
            <person name="McDowall A."/>
            <person name="Ruckmani A."/>
            <person name="Mayilraj S."/>
            <person name="Venkateswaran K."/>
        </authorList>
    </citation>
    <scope>NUCLEOTIDE SEQUENCE [LARGE SCALE GENOMIC DNA]</scope>
    <source>
        <strain evidence="2">1PO1SC</strain>
    </source>
</reference>
<keyword evidence="2" id="KW-1185">Reference proteome</keyword>
<dbReference type="PIRSF" id="PIRSF007313">
    <property type="entry name" value="PhnI"/>
    <property type="match status" value="1"/>
</dbReference>
<dbReference type="InterPro" id="IPR008773">
    <property type="entry name" value="PhnI"/>
</dbReference>
<dbReference type="RefSeq" id="WP_066188868.1">
    <property type="nucleotide sequence ID" value="NZ_JAFDQP010000001.1"/>
</dbReference>
<comment type="caution">
    <text evidence="1">The sequence shown here is derived from an EMBL/GenBank/DDBJ whole genome shotgun (WGS) entry which is preliminary data.</text>
</comment>
<dbReference type="AlphaFoldDB" id="A0A2N0ZDJ2"/>
<keyword evidence="1" id="KW-0456">Lyase</keyword>
<sequence>MGYVAVKGGTEAIDASLRRLQYDRLKGEKILEIETILATMKSLVDQVMSESSLYAPYLAALAIKQAEGSMEEAVFIMRAHRSTLPRLYYSETAETERMEVKRRISASFKDIPGGQLLGATTDYTHRLMDFDLLNESVEMNAEWLHEFAKEVMELKPDAEVKYFPKVVDYLRKEGLFKNYSMDETSPFDITKQSIQFPVPRSARLQTLTRGQTGAVTALGYASLRGYGQVHPTVGEVRVGEIPVLISHPHELDESPENHYYIGEIEVTEVESFVPVKVKNEQNVEQLEFEIGYGICYGQNETKAIAMSILDQCLEHPASSFPTHDEEFVLMHIDSVEATGFISHLKLPHYVTFQSKLDSVRQVKKGEEQG</sequence>